<dbReference type="PROSITE" id="PS51369">
    <property type="entry name" value="TCP"/>
    <property type="match status" value="1"/>
</dbReference>
<comment type="subcellular location">
    <subcellularLocation>
        <location evidence="1">Nucleus</location>
    </subcellularLocation>
</comment>
<proteinExistence type="predicted"/>
<name>A0A5N6LF74_9ASTR</name>
<dbReference type="PANTHER" id="PTHR31072">
    <property type="entry name" value="TRANSCRIPTION FACTOR TCP4-RELATED"/>
    <property type="match status" value="1"/>
</dbReference>
<gene>
    <name evidence="8" type="ORF">E3N88_43333</name>
</gene>
<keyword evidence="3" id="KW-0238">DNA-binding</keyword>
<dbReference type="InterPro" id="IPR005333">
    <property type="entry name" value="Transcription_factor_TCP"/>
</dbReference>
<feature type="compositionally biased region" description="Basic residues" evidence="6">
    <location>
        <begin position="89"/>
        <end position="99"/>
    </location>
</feature>
<dbReference type="OrthoDB" id="1896834at2759"/>
<accession>A0A5N6LF74</accession>
<dbReference type="Proteomes" id="UP000326396">
    <property type="component" value="Unassembled WGS sequence"/>
</dbReference>
<keyword evidence="2" id="KW-0805">Transcription regulation</keyword>
<dbReference type="GO" id="GO:0003700">
    <property type="term" value="F:DNA-binding transcription factor activity"/>
    <property type="evidence" value="ECO:0007669"/>
    <property type="project" value="InterPro"/>
</dbReference>
<dbReference type="GO" id="GO:0005634">
    <property type="term" value="C:nucleus"/>
    <property type="evidence" value="ECO:0007669"/>
    <property type="project" value="UniProtKB-SubCell"/>
</dbReference>
<protein>
    <recommendedName>
        <fullName evidence="7">TCP domain-containing protein</fullName>
    </recommendedName>
</protein>
<dbReference type="GO" id="GO:0043565">
    <property type="term" value="F:sequence-specific DNA binding"/>
    <property type="evidence" value="ECO:0007669"/>
    <property type="project" value="TreeGrafter"/>
</dbReference>
<dbReference type="PANTHER" id="PTHR31072:SF224">
    <property type="entry name" value="TRANSCRIPTION FACTOR TCP1"/>
    <property type="match status" value="1"/>
</dbReference>
<evidence type="ECO:0000256" key="4">
    <source>
        <dbReference type="ARBA" id="ARBA00023163"/>
    </source>
</evidence>
<evidence type="ECO:0000313" key="9">
    <source>
        <dbReference type="Proteomes" id="UP000326396"/>
    </source>
</evidence>
<dbReference type="GO" id="GO:2000032">
    <property type="term" value="P:regulation of secondary shoot formation"/>
    <property type="evidence" value="ECO:0007669"/>
    <property type="project" value="TreeGrafter"/>
</dbReference>
<evidence type="ECO:0000256" key="2">
    <source>
        <dbReference type="ARBA" id="ARBA00023015"/>
    </source>
</evidence>
<keyword evidence="9" id="KW-1185">Reference proteome</keyword>
<dbReference type="EMBL" id="SZYD01001106">
    <property type="protein sequence ID" value="KAD1072735.1"/>
    <property type="molecule type" value="Genomic_DNA"/>
</dbReference>
<feature type="region of interest" description="Disordered" evidence="6">
    <location>
        <begin position="88"/>
        <end position="108"/>
    </location>
</feature>
<evidence type="ECO:0000256" key="3">
    <source>
        <dbReference type="ARBA" id="ARBA00023125"/>
    </source>
</evidence>
<keyword evidence="5" id="KW-0539">Nucleus</keyword>
<reference evidence="8 9" key="1">
    <citation type="submission" date="2019-05" db="EMBL/GenBank/DDBJ databases">
        <title>Mikania micrantha, genome provides insights into the molecular mechanism of rapid growth.</title>
        <authorList>
            <person name="Liu B."/>
        </authorList>
    </citation>
    <scope>NUCLEOTIDE SEQUENCE [LARGE SCALE GENOMIC DNA]</scope>
    <source>
        <strain evidence="8">NLD-2019</strain>
        <tissue evidence="8">Leaf</tissue>
    </source>
</reference>
<evidence type="ECO:0000259" key="7">
    <source>
        <dbReference type="PROSITE" id="PS51369"/>
    </source>
</evidence>
<comment type="caution">
    <text evidence="8">The sequence shown here is derived from an EMBL/GenBank/DDBJ whole genome shotgun (WGS) entry which is preliminary data.</text>
</comment>
<evidence type="ECO:0000256" key="1">
    <source>
        <dbReference type="ARBA" id="ARBA00004123"/>
    </source>
</evidence>
<dbReference type="InterPro" id="IPR017887">
    <property type="entry name" value="TF_TCP_subgr"/>
</dbReference>
<sequence>MFTNPNPQLPSTSTIHVFPLNSFQDHEKDDHYINHPNRSNYYHNPFLPGDCFPAKENLTTSKHDLVEGMGLQQCDEYNHLFWSEIKKEKPSKKDHHSKIHTAQGPRDRRVRLSTEVAKKFFYLQDLLGVDKASKTLDWLFNKSKISIDELIKVRKKATLQLCSSNQTLQSSFWNSIELLNDYGGDIGEPIREDDISMLCSYHQNPAVLNDLSFKSTCLPRFTDLHHEQPECTCNDLDRLEVQ</sequence>
<feature type="domain" description="TCP" evidence="7">
    <location>
        <begin position="92"/>
        <end position="150"/>
    </location>
</feature>
<keyword evidence="4" id="KW-0804">Transcription</keyword>
<evidence type="ECO:0000256" key="5">
    <source>
        <dbReference type="ARBA" id="ARBA00023242"/>
    </source>
</evidence>
<organism evidence="8 9">
    <name type="scientific">Mikania micrantha</name>
    <name type="common">bitter vine</name>
    <dbReference type="NCBI Taxonomy" id="192012"/>
    <lineage>
        <taxon>Eukaryota</taxon>
        <taxon>Viridiplantae</taxon>
        <taxon>Streptophyta</taxon>
        <taxon>Embryophyta</taxon>
        <taxon>Tracheophyta</taxon>
        <taxon>Spermatophyta</taxon>
        <taxon>Magnoliopsida</taxon>
        <taxon>eudicotyledons</taxon>
        <taxon>Gunneridae</taxon>
        <taxon>Pentapetalae</taxon>
        <taxon>asterids</taxon>
        <taxon>campanulids</taxon>
        <taxon>Asterales</taxon>
        <taxon>Asteraceae</taxon>
        <taxon>Asteroideae</taxon>
        <taxon>Heliantheae alliance</taxon>
        <taxon>Eupatorieae</taxon>
        <taxon>Mikania</taxon>
    </lineage>
</organism>
<dbReference type="AlphaFoldDB" id="A0A5N6LF74"/>
<evidence type="ECO:0000256" key="6">
    <source>
        <dbReference type="SAM" id="MobiDB-lite"/>
    </source>
</evidence>
<dbReference type="Pfam" id="PF03634">
    <property type="entry name" value="TCP"/>
    <property type="match status" value="1"/>
</dbReference>
<evidence type="ECO:0000313" key="8">
    <source>
        <dbReference type="EMBL" id="KAD1072735.1"/>
    </source>
</evidence>